<keyword evidence="2" id="KW-0808">Transferase</keyword>
<protein>
    <submittedName>
        <fullName evidence="2">GNAT family N-acetyltransferase</fullName>
    </submittedName>
</protein>
<dbReference type="Proteomes" id="UP000284676">
    <property type="component" value="Unassembled WGS sequence"/>
</dbReference>
<evidence type="ECO:0000259" key="1">
    <source>
        <dbReference type="PROSITE" id="PS51186"/>
    </source>
</evidence>
<sequence>MKIRKYKSSDCQEIAELFYNTVHSINKKDYTQEQLDVWATKNIDIEKWDTSFLKNYTVVAESNGIIVGFGDIAEDGYLDRLYVHKDFQRMGIATMICDKLEKKVKGKPLYTHASITAKPFFIKRGYKVIKQQLVEREGILLENYVMEKR</sequence>
<organism evidence="2 3">
    <name type="scientific">Fusobacterium mortiferum</name>
    <dbReference type="NCBI Taxonomy" id="850"/>
    <lineage>
        <taxon>Bacteria</taxon>
        <taxon>Fusobacteriati</taxon>
        <taxon>Fusobacteriota</taxon>
        <taxon>Fusobacteriia</taxon>
        <taxon>Fusobacteriales</taxon>
        <taxon>Fusobacteriaceae</taxon>
        <taxon>Fusobacterium</taxon>
    </lineage>
</organism>
<dbReference type="InterPro" id="IPR000182">
    <property type="entry name" value="GNAT_dom"/>
</dbReference>
<evidence type="ECO:0000313" key="3">
    <source>
        <dbReference type="Proteomes" id="UP000284676"/>
    </source>
</evidence>
<dbReference type="Gene3D" id="3.40.630.30">
    <property type="match status" value="1"/>
</dbReference>
<evidence type="ECO:0000313" key="2">
    <source>
        <dbReference type="EMBL" id="RHF72170.1"/>
    </source>
</evidence>
<gene>
    <name evidence="2" type="ORF">DW663_07125</name>
</gene>
<dbReference type="InterPro" id="IPR052564">
    <property type="entry name" value="N-acetyltrans/Recomb-assoc"/>
</dbReference>
<dbReference type="InterPro" id="IPR016181">
    <property type="entry name" value="Acyl_CoA_acyltransferase"/>
</dbReference>
<accession>A0A414PUJ7</accession>
<name>A0A414PUJ7_FUSMR</name>
<comment type="caution">
    <text evidence="2">The sequence shown here is derived from an EMBL/GenBank/DDBJ whole genome shotgun (WGS) entry which is preliminary data.</text>
</comment>
<proteinExistence type="predicted"/>
<dbReference type="CDD" id="cd04301">
    <property type="entry name" value="NAT_SF"/>
    <property type="match status" value="1"/>
</dbReference>
<dbReference type="EMBL" id="QRHL01000010">
    <property type="protein sequence ID" value="RHF72170.1"/>
    <property type="molecule type" value="Genomic_DNA"/>
</dbReference>
<dbReference type="PANTHER" id="PTHR43451">
    <property type="entry name" value="ACETYLTRANSFERASE (GNAT) FAMILY PROTEIN"/>
    <property type="match status" value="1"/>
</dbReference>
<feature type="domain" description="N-acetyltransferase" evidence="1">
    <location>
        <begin position="1"/>
        <end position="149"/>
    </location>
</feature>
<dbReference type="PANTHER" id="PTHR43451:SF1">
    <property type="entry name" value="ACETYLTRANSFERASE"/>
    <property type="match status" value="1"/>
</dbReference>
<reference evidence="2 3" key="1">
    <citation type="submission" date="2018-08" db="EMBL/GenBank/DDBJ databases">
        <title>A genome reference for cultivated species of the human gut microbiota.</title>
        <authorList>
            <person name="Zou Y."/>
            <person name="Xue W."/>
            <person name="Luo G."/>
        </authorList>
    </citation>
    <scope>NUCLEOTIDE SEQUENCE [LARGE SCALE GENOMIC DNA]</scope>
    <source>
        <strain evidence="2 3">AM25-1</strain>
    </source>
</reference>
<dbReference type="Pfam" id="PF13673">
    <property type="entry name" value="Acetyltransf_10"/>
    <property type="match status" value="1"/>
</dbReference>
<dbReference type="SUPFAM" id="SSF55729">
    <property type="entry name" value="Acyl-CoA N-acyltransferases (Nat)"/>
    <property type="match status" value="1"/>
</dbReference>
<dbReference type="AlphaFoldDB" id="A0A414PUJ7"/>
<dbReference type="PROSITE" id="PS51186">
    <property type="entry name" value="GNAT"/>
    <property type="match status" value="1"/>
</dbReference>
<dbReference type="GO" id="GO:0016747">
    <property type="term" value="F:acyltransferase activity, transferring groups other than amino-acyl groups"/>
    <property type="evidence" value="ECO:0007669"/>
    <property type="project" value="InterPro"/>
</dbReference>